<name>A0ACC3CX12_9PEZI</name>
<reference evidence="1" key="1">
    <citation type="submission" date="2024-09" db="EMBL/GenBank/DDBJ databases">
        <title>Black Yeasts Isolated from many extreme environments.</title>
        <authorList>
            <person name="Coleine C."/>
            <person name="Stajich J.E."/>
            <person name="Selbmann L."/>
        </authorList>
    </citation>
    <scope>NUCLEOTIDE SEQUENCE</scope>
    <source>
        <strain evidence="1">CCFEE 5737</strain>
    </source>
</reference>
<keyword evidence="2" id="KW-1185">Reference proteome</keyword>
<sequence>MSNSIGVGNNSRHKSIAQLMSPSVPEEEQAQYESRNITSPVVQVAPSAIVVGDLNVQLPDTLLWKRRWVEIDGQGNLVLTLSKSNNHPRGVTKKYHMTEIKVPFLPDQDRQEMPNSVIVDFLDGRTMQVACEDLVARTQCLKVLKEAHQAWLAYGR</sequence>
<accession>A0ACC3CX12</accession>
<organism evidence="1 2">
    <name type="scientific">Coniosporium uncinatum</name>
    <dbReference type="NCBI Taxonomy" id="93489"/>
    <lineage>
        <taxon>Eukaryota</taxon>
        <taxon>Fungi</taxon>
        <taxon>Dikarya</taxon>
        <taxon>Ascomycota</taxon>
        <taxon>Pezizomycotina</taxon>
        <taxon>Dothideomycetes</taxon>
        <taxon>Dothideomycetes incertae sedis</taxon>
        <taxon>Coniosporium</taxon>
    </lineage>
</organism>
<evidence type="ECO:0000313" key="2">
    <source>
        <dbReference type="Proteomes" id="UP001186974"/>
    </source>
</evidence>
<dbReference type="EMBL" id="JAWDJW010010463">
    <property type="protein sequence ID" value="KAK3046393.1"/>
    <property type="molecule type" value="Genomic_DNA"/>
</dbReference>
<proteinExistence type="predicted"/>
<evidence type="ECO:0000313" key="1">
    <source>
        <dbReference type="EMBL" id="KAK3046393.1"/>
    </source>
</evidence>
<comment type="caution">
    <text evidence="1">The sequence shown here is derived from an EMBL/GenBank/DDBJ whole genome shotgun (WGS) entry which is preliminary data.</text>
</comment>
<protein>
    <submittedName>
        <fullName evidence="1">Uncharacterized protein</fullName>
    </submittedName>
</protein>
<gene>
    <name evidence="1" type="ORF">LTS18_013375</name>
</gene>
<dbReference type="Proteomes" id="UP001186974">
    <property type="component" value="Unassembled WGS sequence"/>
</dbReference>